<comment type="caution">
    <text evidence="10">Lacks conserved residue(s) required for the propagation of feature annotation.</text>
</comment>
<dbReference type="InterPro" id="IPR006009">
    <property type="entry name" value="GlcNAc_MurG"/>
</dbReference>
<dbReference type="eggNOG" id="COG0707">
    <property type="taxonomic scope" value="Bacteria"/>
</dbReference>
<comment type="function">
    <text evidence="10">Cell wall formation. Catalyzes the transfer of a GlcNAc subunit on undecaprenyl-pyrophosphoryl-MurNAc-pentapeptide (lipid intermediate I) to form undecaprenyl-pyrophosphoryl-MurNAc-(pentapeptide)GlcNAc (lipid intermediate II).</text>
</comment>
<comment type="subcellular location">
    <subcellularLocation>
        <location evidence="10">Cell inner membrane</location>
        <topology evidence="10">Peripheral membrane protein</topology>
        <orientation evidence="10">Cytoplasmic side</orientation>
    </subcellularLocation>
</comment>
<dbReference type="HAMAP" id="MF_00033">
    <property type="entry name" value="MurG"/>
    <property type="match status" value="1"/>
</dbReference>
<evidence type="ECO:0000256" key="3">
    <source>
        <dbReference type="ARBA" id="ARBA00022676"/>
    </source>
</evidence>
<keyword evidence="1 10" id="KW-1003">Cell membrane</keyword>
<dbReference type="CAZy" id="GT28">
    <property type="family name" value="Glycosyltransferase Family 28"/>
</dbReference>
<sequence length="356" mass="39031">MTQSQIRLLIAASGTGGHLFPALAVAQQLPDLKIEWLGVPNRLEQTLVPSDYPLHTIAVEGFQTRSVVGNLRILLRLIASVFQVKNLLKQRNIDLVFTTGGYIAGPAILAAHLQGVPVILHESNYLPGKVTRFFSRWCQTVALGFAGSSQYFPKAKTLWVSTPVRSQFLTPQALDLPIPDEAPLIVVVGGSQGAVAVNELVRQCALKWFEVGAYMVHLTGDRDQAADSLKHPQYFPLPFYENMAGLLQRANLAISRAGAGTLTELAVTHTPAILIPYPYAAEDHQTYNARVFADAGAAYLYRQEELTPQLLEKVVLDLLNSPEILPQMTEKTANLAVIDSAQRLAALVRQVAHKER</sequence>
<feature type="binding site" evidence="10">
    <location>
        <position position="124"/>
    </location>
    <ligand>
        <name>UDP-N-acetyl-alpha-D-glucosamine</name>
        <dbReference type="ChEBI" id="CHEBI:57705"/>
    </ligand>
</feature>
<dbReference type="GO" id="GO:0005975">
    <property type="term" value="P:carbohydrate metabolic process"/>
    <property type="evidence" value="ECO:0007669"/>
    <property type="project" value="InterPro"/>
</dbReference>
<evidence type="ECO:0000313" key="13">
    <source>
        <dbReference type="EMBL" id="ADN17112.1"/>
    </source>
</evidence>
<dbReference type="Gene3D" id="3.40.50.2000">
    <property type="entry name" value="Glycogen Phosphorylase B"/>
    <property type="match status" value="2"/>
</dbReference>
<feature type="domain" description="Glycosyltransferase family 28 N-terminal" evidence="11">
    <location>
        <begin position="9"/>
        <end position="142"/>
    </location>
</feature>
<reference evidence="14" key="1">
    <citation type="journal article" date="2011" name="MBio">
        <title>Novel metabolic attributes of the genus Cyanothece, comprising a group of unicellular nitrogen-fixing Cyanobacteria.</title>
        <authorList>
            <person name="Bandyopadhyay A."/>
            <person name="Elvitigala T."/>
            <person name="Welsh E."/>
            <person name="Stockel J."/>
            <person name="Liberton M."/>
            <person name="Min H."/>
            <person name="Sherman L.A."/>
            <person name="Pakrasi H.B."/>
        </authorList>
    </citation>
    <scope>NUCLEOTIDE SEQUENCE [LARGE SCALE GENOMIC DNA]</scope>
    <source>
        <strain evidence="14">PCC 7822</strain>
    </source>
</reference>
<keyword evidence="5 10" id="KW-0133">Cell shape</keyword>
<dbReference type="GO" id="GO:0051301">
    <property type="term" value="P:cell division"/>
    <property type="evidence" value="ECO:0007669"/>
    <property type="project" value="UniProtKB-KW"/>
</dbReference>
<dbReference type="Pfam" id="PF03033">
    <property type="entry name" value="Glyco_transf_28"/>
    <property type="match status" value="1"/>
</dbReference>
<evidence type="ECO:0000256" key="1">
    <source>
        <dbReference type="ARBA" id="ARBA00022475"/>
    </source>
</evidence>
<keyword evidence="8 10" id="KW-0131">Cell cycle</keyword>
<feature type="binding site" evidence="10">
    <location>
        <position position="165"/>
    </location>
    <ligand>
        <name>UDP-N-acetyl-alpha-D-glucosamine</name>
        <dbReference type="ChEBI" id="CHEBI:57705"/>
    </ligand>
</feature>
<evidence type="ECO:0000313" key="14">
    <source>
        <dbReference type="Proteomes" id="UP000008206"/>
    </source>
</evidence>
<name>E0U603_GLOV7</name>
<dbReference type="AlphaFoldDB" id="E0U603"/>
<dbReference type="HOGENOM" id="CLU_037404_2_1_3"/>
<dbReference type="UniPathway" id="UPA00219"/>
<dbReference type="Pfam" id="PF04101">
    <property type="entry name" value="Glyco_tran_28_C"/>
    <property type="match status" value="1"/>
</dbReference>
<dbReference type="SUPFAM" id="SSF53756">
    <property type="entry name" value="UDP-Glycosyltransferase/glycogen phosphorylase"/>
    <property type="match status" value="1"/>
</dbReference>
<dbReference type="GO" id="GO:0071555">
    <property type="term" value="P:cell wall organization"/>
    <property type="evidence" value="ECO:0007669"/>
    <property type="project" value="UniProtKB-KW"/>
</dbReference>
<evidence type="ECO:0000256" key="4">
    <source>
        <dbReference type="ARBA" id="ARBA00022679"/>
    </source>
</evidence>
<dbReference type="GO" id="GO:0009252">
    <property type="term" value="P:peptidoglycan biosynthetic process"/>
    <property type="evidence" value="ECO:0007669"/>
    <property type="project" value="UniProtKB-UniRule"/>
</dbReference>
<feature type="binding site" evidence="10">
    <location>
        <position position="285"/>
    </location>
    <ligand>
        <name>UDP-N-acetyl-alpha-D-glucosamine</name>
        <dbReference type="ChEBI" id="CHEBI:57705"/>
    </ligand>
</feature>
<dbReference type="EC" id="2.4.1.227" evidence="10"/>
<evidence type="ECO:0000256" key="7">
    <source>
        <dbReference type="ARBA" id="ARBA00023136"/>
    </source>
</evidence>
<dbReference type="KEGG" id="cyj:Cyan7822_5231"/>
<keyword evidence="14" id="KW-1185">Reference proteome</keyword>
<dbReference type="GO" id="GO:0008360">
    <property type="term" value="P:regulation of cell shape"/>
    <property type="evidence" value="ECO:0007669"/>
    <property type="project" value="UniProtKB-KW"/>
</dbReference>
<dbReference type="InterPro" id="IPR004276">
    <property type="entry name" value="GlycoTrans_28_N"/>
</dbReference>
<comment type="pathway">
    <text evidence="10">Cell wall biogenesis; peptidoglycan biosynthesis.</text>
</comment>
<accession>E0U603</accession>
<organism evidence="13 14">
    <name type="scientific">Gloeothece verrucosa (strain PCC 7822)</name>
    <name type="common">Cyanothece sp. (strain PCC 7822)</name>
    <dbReference type="NCBI Taxonomy" id="497965"/>
    <lineage>
        <taxon>Bacteria</taxon>
        <taxon>Bacillati</taxon>
        <taxon>Cyanobacteriota</taxon>
        <taxon>Cyanophyceae</taxon>
        <taxon>Oscillatoriophycideae</taxon>
        <taxon>Chroococcales</taxon>
        <taxon>Aphanothecaceae</taxon>
        <taxon>Gloeothece</taxon>
        <taxon>Gloeothece verrucosa</taxon>
    </lineage>
</organism>
<evidence type="ECO:0000256" key="6">
    <source>
        <dbReference type="ARBA" id="ARBA00022984"/>
    </source>
</evidence>
<feature type="domain" description="Glycosyl transferase family 28 C-terminal" evidence="12">
    <location>
        <begin position="185"/>
        <end position="343"/>
    </location>
</feature>
<evidence type="ECO:0000256" key="9">
    <source>
        <dbReference type="ARBA" id="ARBA00023316"/>
    </source>
</evidence>
<dbReference type="PANTHER" id="PTHR21015:SF22">
    <property type="entry name" value="GLYCOSYLTRANSFERASE"/>
    <property type="match status" value="1"/>
</dbReference>
<keyword evidence="7 10" id="KW-0472">Membrane</keyword>
<evidence type="ECO:0000259" key="11">
    <source>
        <dbReference type="Pfam" id="PF03033"/>
    </source>
</evidence>
<keyword evidence="9 10" id="KW-0961">Cell wall biogenesis/degradation</keyword>
<dbReference type="STRING" id="497965.Cyan7822_5231"/>
<evidence type="ECO:0000259" key="12">
    <source>
        <dbReference type="Pfam" id="PF04101"/>
    </source>
</evidence>
<dbReference type="NCBIfam" id="TIGR01133">
    <property type="entry name" value="murG"/>
    <property type="match status" value="1"/>
</dbReference>
<feature type="binding site" evidence="10">
    <location>
        <position position="191"/>
    </location>
    <ligand>
        <name>UDP-N-acetyl-alpha-D-glucosamine</name>
        <dbReference type="ChEBI" id="CHEBI:57705"/>
    </ligand>
</feature>
<dbReference type="InterPro" id="IPR007235">
    <property type="entry name" value="Glyco_trans_28_C"/>
</dbReference>
<dbReference type="EMBL" id="CP002198">
    <property type="protein sequence ID" value="ADN17112.1"/>
    <property type="molecule type" value="Genomic_DNA"/>
</dbReference>
<protein>
    <recommendedName>
        <fullName evidence="10">UDP-N-acetylglucosamine--N-acetylmuramyl-(pentapeptide) pyrophosphoryl-undecaprenol N-acetylglucosamine transferase</fullName>
        <ecNumber evidence="10">2.4.1.227</ecNumber>
    </recommendedName>
    <alternativeName>
        <fullName evidence="10">Undecaprenyl-PP-MurNAc-pentapeptide-UDPGlcNAc GlcNAc transferase</fullName>
    </alternativeName>
</protein>
<proteinExistence type="inferred from homology"/>
<gene>
    <name evidence="10" type="primary">murG</name>
    <name evidence="13" type="ordered locus">Cyan7822_5231</name>
</gene>
<keyword evidence="10" id="KW-0997">Cell inner membrane</keyword>
<dbReference type="GO" id="GO:0051991">
    <property type="term" value="F:UDP-N-acetyl-D-glucosamine:N-acetylmuramoyl-L-alanyl-D-glutamyl-meso-2,6-diaminopimelyl-D-alanyl-D-alanine-diphosphoundecaprenol 4-beta-N-acetylglucosaminlytransferase activity"/>
    <property type="evidence" value="ECO:0007669"/>
    <property type="project" value="RHEA"/>
</dbReference>
<dbReference type="GO" id="GO:0050511">
    <property type="term" value="F:undecaprenyldiphospho-muramoylpentapeptide beta-N-acetylglucosaminyltransferase activity"/>
    <property type="evidence" value="ECO:0007669"/>
    <property type="project" value="UniProtKB-UniRule"/>
</dbReference>
<dbReference type="RefSeq" id="WP_013325150.1">
    <property type="nucleotide sequence ID" value="NC_014501.1"/>
</dbReference>
<dbReference type="PANTHER" id="PTHR21015">
    <property type="entry name" value="UDP-N-ACETYLGLUCOSAMINE--N-ACETYLMURAMYL-(PENTAPEPTIDE) PYROPHOSPHORYL-UNDECAPRENOL N-ACETYLGLUCOSAMINE TRANSFERASE 1"/>
    <property type="match status" value="1"/>
</dbReference>
<evidence type="ECO:0000256" key="8">
    <source>
        <dbReference type="ARBA" id="ARBA00023306"/>
    </source>
</evidence>
<evidence type="ECO:0000256" key="5">
    <source>
        <dbReference type="ARBA" id="ARBA00022960"/>
    </source>
</evidence>
<dbReference type="GO" id="GO:0005886">
    <property type="term" value="C:plasma membrane"/>
    <property type="evidence" value="ECO:0007669"/>
    <property type="project" value="UniProtKB-SubCell"/>
</dbReference>
<keyword evidence="4 10" id="KW-0808">Transferase</keyword>
<dbReference type="CDD" id="cd03785">
    <property type="entry name" value="GT28_MurG"/>
    <property type="match status" value="1"/>
</dbReference>
<evidence type="ECO:0000256" key="2">
    <source>
        <dbReference type="ARBA" id="ARBA00022618"/>
    </source>
</evidence>
<feature type="binding site" evidence="10">
    <location>
        <begin position="15"/>
        <end position="17"/>
    </location>
    <ligand>
        <name>UDP-N-acetyl-alpha-D-glucosamine</name>
        <dbReference type="ChEBI" id="CHEBI:57705"/>
    </ligand>
</feature>
<comment type="similarity">
    <text evidence="10">Belongs to the glycosyltransferase 28 family. MurG subfamily.</text>
</comment>
<evidence type="ECO:0000256" key="10">
    <source>
        <dbReference type="HAMAP-Rule" id="MF_00033"/>
    </source>
</evidence>
<keyword evidence="3 10" id="KW-0328">Glycosyltransferase</keyword>
<keyword evidence="2 10" id="KW-0132">Cell division</keyword>
<keyword evidence="6 10" id="KW-0573">Peptidoglycan synthesis</keyword>
<dbReference type="OrthoDB" id="9808936at2"/>
<comment type="catalytic activity">
    <reaction evidence="10">
        <text>di-trans,octa-cis-undecaprenyl diphospho-N-acetyl-alpha-D-muramoyl-L-alanyl-D-glutamyl-meso-2,6-diaminopimeloyl-D-alanyl-D-alanine + UDP-N-acetyl-alpha-D-glucosamine = di-trans,octa-cis-undecaprenyl diphospho-[N-acetyl-alpha-D-glucosaminyl-(1-&gt;4)]-N-acetyl-alpha-D-muramoyl-L-alanyl-D-glutamyl-meso-2,6-diaminopimeloyl-D-alanyl-D-alanine + UDP + H(+)</text>
        <dbReference type="Rhea" id="RHEA:31227"/>
        <dbReference type="ChEBI" id="CHEBI:15378"/>
        <dbReference type="ChEBI" id="CHEBI:57705"/>
        <dbReference type="ChEBI" id="CHEBI:58223"/>
        <dbReference type="ChEBI" id="CHEBI:61387"/>
        <dbReference type="ChEBI" id="CHEBI:61388"/>
        <dbReference type="EC" id="2.4.1.227"/>
    </reaction>
</comment>
<dbReference type="Proteomes" id="UP000008206">
    <property type="component" value="Chromosome"/>
</dbReference>